<dbReference type="STRING" id="763665.A0A2G5B926"/>
<dbReference type="Pfam" id="PF01323">
    <property type="entry name" value="DSBA"/>
    <property type="match status" value="1"/>
</dbReference>
<evidence type="ECO:0000259" key="3">
    <source>
        <dbReference type="Pfam" id="PF01323"/>
    </source>
</evidence>
<dbReference type="InterPro" id="IPR001853">
    <property type="entry name" value="DSBA-like_thioredoxin_dom"/>
</dbReference>
<evidence type="ECO:0000313" key="4">
    <source>
        <dbReference type="EMBL" id="PIA15519.1"/>
    </source>
</evidence>
<evidence type="ECO:0000256" key="1">
    <source>
        <dbReference type="PIRNR" id="PIRNR006386"/>
    </source>
</evidence>
<dbReference type="PIRSF" id="PIRSF006386">
    <property type="entry name" value="HCCAis_GSTk"/>
    <property type="match status" value="1"/>
</dbReference>
<dbReference type="AlphaFoldDB" id="A0A2G5B926"/>
<dbReference type="SUPFAM" id="SSF52833">
    <property type="entry name" value="Thioredoxin-like"/>
    <property type="match status" value="1"/>
</dbReference>
<dbReference type="GO" id="GO:0004602">
    <property type="term" value="F:glutathione peroxidase activity"/>
    <property type="evidence" value="ECO:0007669"/>
    <property type="project" value="TreeGrafter"/>
</dbReference>
<dbReference type="PANTHER" id="PTHR42943">
    <property type="entry name" value="GLUTATHIONE S-TRANSFERASE KAPPA"/>
    <property type="match status" value="1"/>
</dbReference>
<dbReference type="InterPro" id="IPR036249">
    <property type="entry name" value="Thioredoxin-like_sf"/>
</dbReference>
<comment type="similarity">
    <text evidence="1">Belongs to the GST superfamily. Kappa family.</text>
</comment>
<dbReference type="EC" id="2.5.1.18" evidence="1"/>
<dbReference type="InterPro" id="IPR051924">
    <property type="entry name" value="GST_Kappa/NadH"/>
</dbReference>
<sequence length="215" mass="24934">MSKPRIIFYFDCVSTFSYIGFEFMERYRRLWNIDVDYRPIILVEALIASKNMISLNKLEYLFHDVSRVSAITKIPFKSVPDKHPYDSTVVLRTLQYLKTHHPDKLVPAMRQIWQTTFVELIVLESVDSVKKALEGIVDANMVDLAIASDNTLNAIKKNLSEAREVKGFGTPTIVVYKTSDSKPEMYFGSDRFEHIAIYLEKEYYPMKQLFANAKV</sequence>
<reference evidence="4 5" key="1">
    <citation type="journal article" date="2015" name="Genome Biol. Evol.">
        <title>Phylogenomic analyses indicate that early fungi evolved digesting cell walls of algal ancestors of land plants.</title>
        <authorList>
            <person name="Chang Y."/>
            <person name="Wang S."/>
            <person name="Sekimoto S."/>
            <person name="Aerts A.L."/>
            <person name="Choi C."/>
            <person name="Clum A."/>
            <person name="LaButti K.M."/>
            <person name="Lindquist E.A."/>
            <person name="Yee Ngan C."/>
            <person name="Ohm R.A."/>
            <person name="Salamov A.A."/>
            <person name="Grigoriev I.V."/>
            <person name="Spatafora J.W."/>
            <person name="Berbee M.L."/>
        </authorList>
    </citation>
    <scope>NUCLEOTIDE SEQUENCE [LARGE SCALE GENOMIC DNA]</scope>
    <source>
        <strain evidence="4 5">NRRL 1564</strain>
    </source>
</reference>
<accession>A0A2G5B926</accession>
<keyword evidence="5" id="KW-1185">Reference proteome</keyword>
<proteinExistence type="inferred from homology"/>
<dbReference type="Gene3D" id="3.40.30.10">
    <property type="entry name" value="Glutaredoxin"/>
    <property type="match status" value="1"/>
</dbReference>
<dbReference type="InterPro" id="IPR014440">
    <property type="entry name" value="HCCAis_GSTk"/>
</dbReference>
<dbReference type="GO" id="GO:0006749">
    <property type="term" value="P:glutathione metabolic process"/>
    <property type="evidence" value="ECO:0007669"/>
    <property type="project" value="TreeGrafter"/>
</dbReference>
<organism evidence="4 5">
    <name type="scientific">Coemansia reversa (strain ATCC 12441 / NRRL 1564)</name>
    <dbReference type="NCBI Taxonomy" id="763665"/>
    <lineage>
        <taxon>Eukaryota</taxon>
        <taxon>Fungi</taxon>
        <taxon>Fungi incertae sedis</taxon>
        <taxon>Zoopagomycota</taxon>
        <taxon>Kickxellomycotina</taxon>
        <taxon>Kickxellomycetes</taxon>
        <taxon>Kickxellales</taxon>
        <taxon>Kickxellaceae</taxon>
        <taxon>Coemansia</taxon>
    </lineage>
</organism>
<dbReference type="GO" id="GO:0004364">
    <property type="term" value="F:glutathione transferase activity"/>
    <property type="evidence" value="ECO:0007669"/>
    <property type="project" value="UniProtKB-UniRule"/>
</dbReference>
<feature type="active site" description="Nucleophile" evidence="2">
    <location>
        <position position="14"/>
    </location>
</feature>
<protein>
    <recommendedName>
        <fullName evidence="1">Glutathione S-transferase kappa</fullName>
        <ecNumber evidence="1">2.5.1.18</ecNumber>
    </recommendedName>
</protein>
<gene>
    <name evidence="4" type="ORF">COEREDRAFT_81863</name>
</gene>
<dbReference type="OrthoDB" id="4664297at2759"/>
<evidence type="ECO:0000313" key="5">
    <source>
        <dbReference type="Proteomes" id="UP000242474"/>
    </source>
</evidence>
<dbReference type="Proteomes" id="UP000242474">
    <property type="component" value="Unassembled WGS sequence"/>
</dbReference>
<comment type="catalytic activity">
    <reaction evidence="1">
        <text>RX + glutathione = an S-substituted glutathione + a halide anion + H(+)</text>
        <dbReference type="Rhea" id="RHEA:16437"/>
        <dbReference type="ChEBI" id="CHEBI:15378"/>
        <dbReference type="ChEBI" id="CHEBI:16042"/>
        <dbReference type="ChEBI" id="CHEBI:17792"/>
        <dbReference type="ChEBI" id="CHEBI:57925"/>
        <dbReference type="ChEBI" id="CHEBI:90779"/>
        <dbReference type="EC" id="2.5.1.18"/>
    </reaction>
</comment>
<dbReference type="GO" id="GO:0005777">
    <property type="term" value="C:peroxisome"/>
    <property type="evidence" value="ECO:0007669"/>
    <property type="project" value="TreeGrafter"/>
</dbReference>
<keyword evidence="1" id="KW-0808">Transferase</keyword>
<dbReference type="GO" id="GO:0005739">
    <property type="term" value="C:mitochondrion"/>
    <property type="evidence" value="ECO:0007669"/>
    <property type="project" value="TreeGrafter"/>
</dbReference>
<evidence type="ECO:0000256" key="2">
    <source>
        <dbReference type="PIRSR" id="PIRSR006386-1"/>
    </source>
</evidence>
<dbReference type="PANTHER" id="PTHR42943:SF2">
    <property type="entry name" value="GLUTATHIONE S-TRANSFERASE KAPPA 1"/>
    <property type="match status" value="1"/>
</dbReference>
<name>A0A2G5B926_COERN</name>
<dbReference type="EMBL" id="KZ303506">
    <property type="protein sequence ID" value="PIA15519.1"/>
    <property type="molecule type" value="Genomic_DNA"/>
</dbReference>
<feature type="domain" description="DSBA-like thioredoxin" evidence="3">
    <location>
        <begin position="6"/>
        <end position="198"/>
    </location>
</feature>